<evidence type="ECO:0000313" key="2">
    <source>
        <dbReference type="Proteomes" id="UP001596976"/>
    </source>
</evidence>
<accession>A0ABW3GUG4</accession>
<evidence type="ECO:0000313" key="1">
    <source>
        <dbReference type="EMBL" id="MFD0942868.1"/>
    </source>
</evidence>
<dbReference type="RefSeq" id="WP_381009830.1">
    <property type="nucleotide sequence ID" value="NZ_JBHTJF010000016.1"/>
</dbReference>
<gene>
    <name evidence="1" type="ORF">ACFQ0V_03690</name>
</gene>
<reference evidence="2" key="1">
    <citation type="journal article" date="2019" name="Int. J. Syst. Evol. Microbiol.">
        <title>The Global Catalogue of Microorganisms (GCM) 10K type strain sequencing project: providing services to taxonomists for standard genome sequencing and annotation.</title>
        <authorList>
            <consortium name="The Broad Institute Genomics Platform"/>
            <consortium name="The Broad Institute Genome Sequencing Center for Infectious Disease"/>
            <person name="Wu L."/>
            <person name="Ma J."/>
        </authorList>
    </citation>
    <scope>NUCLEOTIDE SEQUENCE [LARGE SCALE GENOMIC DNA]</scope>
    <source>
        <strain evidence="2">CCUG 63563</strain>
    </source>
</reference>
<proteinExistence type="predicted"/>
<dbReference type="EMBL" id="JBHTJF010000016">
    <property type="protein sequence ID" value="MFD0942868.1"/>
    <property type="molecule type" value="Genomic_DNA"/>
</dbReference>
<organism evidence="1 2">
    <name type="scientific">Savagea faecisuis</name>
    <dbReference type="NCBI Taxonomy" id="1274803"/>
    <lineage>
        <taxon>Bacteria</taxon>
        <taxon>Bacillati</taxon>
        <taxon>Bacillota</taxon>
        <taxon>Bacilli</taxon>
        <taxon>Bacillales</taxon>
        <taxon>Caryophanaceae</taxon>
        <taxon>Savagea</taxon>
    </lineage>
</organism>
<name>A0ABW3GUG4_9BACL</name>
<dbReference type="Proteomes" id="UP001596976">
    <property type="component" value="Unassembled WGS sequence"/>
</dbReference>
<protein>
    <recommendedName>
        <fullName evidence="3">GIY-YIG domain-containing protein</fullName>
    </recommendedName>
</protein>
<comment type="caution">
    <text evidence="1">The sequence shown here is derived from an EMBL/GenBank/DDBJ whole genome shotgun (WGS) entry which is preliminary data.</text>
</comment>
<keyword evidence="2" id="KW-1185">Reference proteome</keyword>
<sequence>MSNEFPHVSIGAIKAKLDNVLKQIETENFVPFFESMKDCYSDGLYSRAKPALRVQRISKIEDLEKIPNQRGFYLIFTDYKLGFGERNKCKAVISGHPDAKAIYRGESYNVRTRLESHLFHNTYHKKLKSASNRSDRYTVCLKIDGEHVNLDEPLEMSKAKWYVAYHGFPKSNRVIREIAEKAFDEVFNKPLFSRDKSTPAS</sequence>
<evidence type="ECO:0008006" key="3">
    <source>
        <dbReference type="Google" id="ProtNLM"/>
    </source>
</evidence>